<organism evidence="1">
    <name type="scientific">Physcomitrium patens</name>
    <name type="common">Spreading-leaved earth moss</name>
    <name type="synonym">Physcomitrella patens</name>
    <dbReference type="NCBI Taxonomy" id="3218"/>
    <lineage>
        <taxon>Eukaryota</taxon>
        <taxon>Viridiplantae</taxon>
        <taxon>Streptophyta</taxon>
        <taxon>Embryophyta</taxon>
        <taxon>Bryophyta</taxon>
        <taxon>Bryophytina</taxon>
        <taxon>Bryopsida</taxon>
        <taxon>Funariidae</taxon>
        <taxon>Funariales</taxon>
        <taxon>Funariaceae</taxon>
        <taxon>Physcomitrium</taxon>
    </lineage>
</organism>
<reference evidence="1 3" key="2">
    <citation type="journal article" date="2018" name="Plant J.">
        <title>The Physcomitrella patens chromosome-scale assembly reveals moss genome structure and evolution.</title>
        <authorList>
            <person name="Lang D."/>
            <person name="Ullrich K.K."/>
            <person name="Murat F."/>
            <person name="Fuchs J."/>
            <person name="Jenkins J."/>
            <person name="Haas F.B."/>
            <person name="Piednoel M."/>
            <person name="Gundlach H."/>
            <person name="Van Bel M."/>
            <person name="Meyberg R."/>
            <person name="Vives C."/>
            <person name="Morata J."/>
            <person name="Symeonidi A."/>
            <person name="Hiss M."/>
            <person name="Muchero W."/>
            <person name="Kamisugi Y."/>
            <person name="Saleh O."/>
            <person name="Blanc G."/>
            <person name="Decker E.L."/>
            <person name="van Gessel N."/>
            <person name="Grimwood J."/>
            <person name="Hayes R.D."/>
            <person name="Graham S.W."/>
            <person name="Gunter L.E."/>
            <person name="McDaniel S.F."/>
            <person name="Hoernstein S.N.W."/>
            <person name="Larsson A."/>
            <person name="Li F.W."/>
            <person name="Perroud P.F."/>
            <person name="Phillips J."/>
            <person name="Ranjan P."/>
            <person name="Rokshar D.S."/>
            <person name="Rothfels C.J."/>
            <person name="Schneider L."/>
            <person name="Shu S."/>
            <person name="Stevenson D.W."/>
            <person name="Thummler F."/>
            <person name="Tillich M."/>
            <person name="Villarreal Aguilar J.C."/>
            <person name="Widiez T."/>
            <person name="Wong G.K."/>
            <person name="Wymore A."/>
            <person name="Zhang Y."/>
            <person name="Zimmer A.D."/>
            <person name="Quatrano R.S."/>
            <person name="Mayer K.F.X."/>
            <person name="Goodstein D."/>
            <person name="Casacuberta J.M."/>
            <person name="Vandepoele K."/>
            <person name="Reski R."/>
            <person name="Cuming A.C."/>
            <person name="Tuskan G.A."/>
            <person name="Maumus F."/>
            <person name="Salse J."/>
            <person name="Schmutz J."/>
            <person name="Rensing S.A."/>
        </authorList>
    </citation>
    <scope>NUCLEOTIDE SEQUENCE [LARGE SCALE GENOMIC DNA]</scope>
    <source>
        <strain evidence="2 3">cv. Gransden 2004</strain>
    </source>
</reference>
<dbReference type="InParanoid" id="A0A2K1J7V2"/>
<evidence type="ECO:0000313" key="1">
    <source>
        <dbReference type="EMBL" id="PNR37615.1"/>
    </source>
</evidence>
<keyword evidence="3" id="KW-1185">Reference proteome</keyword>
<dbReference type="Gramene" id="Pp3c16_9549V3.1">
    <property type="protein sequence ID" value="PAC:32983713.CDS.1"/>
    <property type="gene ID" value="Pp3c16_9549"/>
</dbReference>
<proteinExistence type="predicted"/>
<dbReference type="Proteomes" id="UP000006727">
    <property type="component" value="Chromosome 16"/>
</dbReference>
<dbReference type="EMBL" id="ABEU02000016">
    <property type="protein sequence ID" value="PNR37615.1"/>
    <property type="molecule type" value="Genomic_DNA"/>
</dbReference>
<protein>
    <submittedName>
        <fullName evidence="1 2">Uncharacterized protein</fullName>
    </submittedName>
</protein>
<gene>
    <name evidence="1" type="ORF">PHYPA_020724</name>
</gene>
<evidence type="ECO:0000313" key="2">
    <source>
        <dbReference type="EnsemblPlants" id="PAC:32983713.CDS.1"/>
    </source>
</evidence>
<name>A0A2K1J7V2_PHYPA</name>
<dbReference type="EnsemblPlants" id="Pp3c16_9549V3.1">
    <property type="protein sequence ID" value="PAC:32983713.CDS.1"/>
    <property type="gene ID" value="Pp3c16_9549"/>
</dbReference>
<reference evidence="2" key="3">
    <citation type="submission" date="2020-12" db="UniProtKB">
        <authorList>
            <consortium name="EnsemblPlants"/>
        </authorList>
    </citation>
    <scope>IDENTIFICATION</scope>
</reference>
<accession>A0A2K1J7V2</accession>
<sequence>MAAASCQRGLFEHHSIHNCVSHGWSHLIIISVHARQCLLVQNLTKYTIVNQFFSPLQQNFCPQMEQAMAFFFCRQRDYLHSIWLPLIRFCCSMLSWHQKP</sequence>
<dbReference type="AlphaFoldDB" id="A0A2K1J7V2"/>
<reference evidence="1 3" key="1">
    <citation type="journal article" date="2008" name="Science">
        <title>The Physcomitrella genome reveals evolutionary insights into the conquest of land by plants.</title>
        <authorList>
            <person name="Rensing S."/>
            <person name="Lang D."/>
            <person name="Zimmer A."/>
            <person name="Terry A."/>
            <person name="Salamov A."/>
            <person name="Shapiro H."/>
            <person name="Nishiyama T."/>
            <person name="Perroud P.-F."/>
            <person name="Lindquist E."/>
            <person name="Kamisugi Y."/>
            <person name="Tanahashi T."/>
            <person name="Sakakibara K."/>
            <person name="Fujita T."/>
            <person name="Oishi K."/>
            <person name="Shin-I T."/>
            <person name="Kuroki Y."/>
            <person name="Toyoda A."/>
            <person name="Suzuki Y."/>
            <person name="Hashimoto A."/>
            <person name="Yamaguchi K."/>
            <person name="Sugano A."/>
            <person name="Kohara Y."/>
            <person name="Fujiyama A."/>
            <person name="Anterola A."/>
            <person name="Aoki S."/>
            <person name="Ashton N."/>
            <person name="Barbazuk W.B."/>
            <person name="Barker E."/>
            <person name="Bennetzen J."/>
            <person name="Bezanilla M."/>
            <person name="Blankenship R."/>
            <person name="Cho S.H."/>
            <person name="Dutcher S."/>
            <person name="Estelle M."/>
            <person name="Fawcett J.A."/>
            <person name="Gundlach H."/>
            <person name="Hanada K."/>
            <person name="Heyl A."/>
            <person name="Hicks K.A."/>
            <person name="Hugh J."/>
            <person name="Lohr M."/>
            <person name="Mayer K."/>
            <person name="Melkozernov A."/>
            <person name="Murata T."/>
            <person name="Nelson D."/>
            <person name="Pils B."/>
            <person name="Prigge M."/>
            <person name="Reiss B."/>
            <person name="Renner T."/>
            <person name="Rombauts S."/>
            <person name="Rushton P."/>
            <person name="Sanderfoot A."/>
            <person name="Schween G."/>
            <person name="Shiu S.-H."/>
            <person name="Stueber K."/>
            <person name="Theodoulou F.L."/>
            <person name="Tu H."/>
            <person name="Van de Peer Y."/>
            <person name="Verrier P.J."/>
            <person name="Waters E."/>
            <person name="Wood A."/>
            <person name="Yang L."/>
            <person name="Cove D."/>
            <person name="Cuming A."/>
            <person name="Hasebe M."/>
            <person name="Lucas S."/>
            <person name="Mishler D.B."/>
            <person name="Reski R."/>
            <person name="Grigoriev I."/>
            <person name="Quatrano R.S."/>
            <person name="Boore J.L."/>
        </authorList>
    </citation>
    <scope>NUCLEOTIDE SEQUENCE [LARGE SCALE GENOMIC DNA]</scope>
    <source>
        <strain evidence="2 3">cv. Gransden 2004</strain>
    </source>
</reference>
<evidence type="ECO:0000313" key="3">
    <source>
        <dbReference type="Proteomes" id="UP000006727"/>
    </source>
</evidence>